<protein>
    <recommendedName>
        <fullName evidence="6">Peptide-methionine (R)-S-oxide reductase</fullName>
        <ecNumber evidence="6">1.8.4.12</ecNumber>
    </recommendedName>
</protein>
<dbReference type="InterPro" id="IPR028427">
    <property type="entry name" value="Met_Sox_Rdtase_MsrB"/>
</dbReference>
<dbReference type="PANTHER" id="PTHR10173:SF52">
    <property type="entry name" value="METHIONINE-R-SULFOXIDE REDUCTASE B1"/>
    <property type="match status" value="1"/>
</dbReference>
<keyword evidence="9" id="KW-1185">Reference proteome</keyword>
<evidence type="ECO:0000313" key="9">
    <source>
        <dbReference type="Proteomes" id="UP000275408"/>
    </source>
</evidence>
<evidence type="ECO:0000256" key="4">
    <source>
        <dbReference type="ARBA" id="ARBA00023002"/>
    </source>
</evidence>
<dbReference type="NCBIfam" id="TIGR00357">
    <property type="entry name" value="peptide-methionine (R)-S-oxide reductase MsrB"/>
    <property type="match status" value="1"/>
</dbReference>
<accession>A0A3M6UL10</accession>
<dbReference type="GO" id="GO:0033743">
    <property type="term" value="F:peptide-methionine (R)-S-oxide reductase activity"/>
    <property type="evidence" value="ECO:0007669"/>
    <property type="project" value="UniProtKB-EC"/>
</dbReference>
<dbReference type="AlphaFoldDB" id="A0A3M6UL10"/>
<gene>
    <name evidence="8" type="ORF">pdam_00022133</name>
</gene>
<dbReference type="SUPFAM" id="SSF51316">
    <property type="entry name" value="Mss4-like"/>
    <property type="match status" value="1"/>
</dbReference>
<evidence type="ECO:0000259" key="7">
    <source>
        <dbReference type="PROSITE" id="PS51790"/>
    </source>
</evidence>
<evidence type="ECO:0000256" key="2">
    <source>
        <dbReference type="ARBA" id="ARBA00022723"/>
    </source>
</evidence>
<comment type="function">
    <text evidence="6">Methionine-sulfoxide reductase that specifically reduces methionine (R)-sulfoxide back to methionine. While in many cases methionine oxidation is the result of random oxidation following oxidative stress, methionine oxidation is also a post-translational modification that takes place on specific residues.</text>
</comment>
<dbReference type="EC" id="1.8.4.12" evidence="6"/>
<keyword evidence="4 6" id="KW-0560">Oxidoreductase</keyword>
<sequence>MAATAKFTFKLCSQIWIRWERIALLGRHTRVTMSHKGLTICNRGLCVSSVSIQKMPDTEWKAKLTPEQFAICRQKGTEPPWSGQYVDFKGKGIYKCVCCGSDLFCSSTKFDSGTGWPSFHSAIEVTSSDATTLQLSVAEKHDYSHGMIRVEVLCQECDSHLGHVFPDGPPPTGLRYCINSVSLKFNPNNKE</sequence>
<keyword evidence="2 6" id="KW-0479">Metal-binding</keyword>
<comment type="similarity">
    <text evidence="1 6">Belongs to the MsrB Met sulfoxide reductase family.</text>
</comment>
<dbReference type="EMBL" id="RCHS01001279">
    <property type="protein sequence ID" value="RMX54346.1"/>
    <property type="molecule type" value="Genomic_DNA"/>
</dbReference>
<evidence type="ECO:0000256" key="5">
    <source>
        <dbReference type="ARBA" id="ARBA00048488"/>
    </source>
</evidence>
<evidence type="ECO:0000256" key="6">
    <source>
        <dbReference type="RuleBase" id="RU365044"/>
    </source>
</evidence>
<keyword evidence="3 6" id="KW-0862">Zinc</keyword>
<dbReference type="InterPro" id="IPR002579">
    <property type="entry name" value="Met_Sox_Rdtase_MsrB_dom"/>
</dbReference>
<dbReference type="OrthoDB" id="44061at2759"/>
<dbReference type="FunFam" id="2.170.150.20:FF:000001">
    <property type="entry name" value="Peptide methionine sulfoxide reductase MsrB"/>
    <property type="match status" value="1"/>
</dbReference>
<dbReference type="STRING" id="46731.A0A3M6UL10"/>
<proteinExistence type="inferred from homology"/>
<reference evidence="8 9" key="1">
    <citation type="journal article" date="2018" name="Sci. Rep.">
        <title>Comparative analysis of the Pocillopora damicornis genome highlights role of immune system in coral evolution.</title>
        <authorList>
            <person name="Cunning R."/>
            <person name="Bay R.A."/>
            <person name="Gillette P."/>
            <person name="Baker A.C."/>
            <person name="Traylor-Knowles N."/>
        </authorList>
    </citation>
    <scope>NUCLEOTIDE SEQUENCE [LARGE SCALE GENOMIC DNA]</scope>
    <source>
        <strain evidence="8">RSMAS</strain>
        <tissue evidence="8">Whole animal</tissue>
    </source>
</reference>
<dbReference type="PROSITE" id="PS51790">
    <property type="entry name" value="MSRB"/>
    <property type="match status" value="1"/>
</dbReference>
<name>A0A3M6UL10_POCDA</name>
<evidence type="ECO:0000256" key="1">
    <source>
        <dbReference type="ARBA" id="ARBA00007174"/>
    </source>
</evidence>
<dbReference type="GO" id="GO:0046872">
    <property type="term" value="F:metal ion binding"/>
    <property type="evidence" value="ECO:0007669"/>
    <property type="project" value="UniProtKB-KW"/>
</dbReference>
<dbReference type="Pfam" id="PF01641">
    <property type="entry name" value="SelR"/>
    <property type="match status" value="1"/>
</dbReference>
<evidence type="ECO:0000313" key="8">
    <source>
        <dbReference type="EMBL" id="RMX54346.1"/>
    </source>
</evidence>
<dbReference type="PANTHER" id="PTHR10173">
    <property type="entry name" value="METHIONINE SULFOXIDE REDUCTASE"/>
    <property type="match status" value="1"/>
</dbReference>
<dbReference type="InterPro" id="IPR011057">
    <property type="entry name" value="Mss4-like_sf"/>
</dbReference>
<feature type="domain" description="MsrB" evidence="7">
    <location>
        <begin position="57"/>
        <end position="188"/>
    </location>
</feature>
<dbReference type="OMA" id="RHCINGV"/>
<dbReference type="GO" id="GO:0006979">
    <property type="term" value="P:response to oxidative stress"/>
    <property type="evidence" value="ECO:0007669"/>
    <property type="project" value="InterPro"/>
</dbReference>
<comment type="catalytic activity">
    <reaction evidence="5 6">
        <text>L-methionyl-[protein] + [thioredoxin]-disulfide + H2O = L-methionyl-(R)-S-oxide-[protein] + [thioredoxin]-dithiol</text>
        <dbReference type="Rhea" id="RHEA:24164"/>
        <dbReference type="Rhea" id="RHEA-COMP:10698"/>
        <dbReference type="Rhea" id="RHEA-COMP:10700"/>
        <dbReference type="Rhea" id="RHEA-COMP:12313"/>
        <dbReference type="Rhea" id="RHEA-COMP:12314"/>
        <dbReference type="ChEBI" id="CHEBI:15377"/>
        <dbReference type="ChEBI" id="CHEBI:16044"/>
        <dbReference type="ChEBI" id="CHEBI:29950"/>
        <dbReference type="ChEBI" id="CHEBI:45764"/>
        <dbReference type="ChEBI" id="CHEBI:50058"/>
        <dbReference type="EC" id="1.8.4.12"/>
    </reaction>
</comment>
<dbReference type="Proteomes" id="UP000275408">
    <property type="component" value="Unassembled WGS sequence"/>
</dbReference>
<comment type="caution">
    <text evidence="8">The sequence shown here is derived from an EMBL/GenBank/DDBJ whole genome shotgun (WGS) entry which is preliminary data.</text>
</comment>
<dbReference type="GO" id="GO:0005737">
    <property type="term" value="C:cytoplasm"/>
    <property type="evidence" value="ECO:0007669"/>
    <property type="project" value="TreeGrafter"/>
</dbReference>
<evidence type="ECO:0000256" key="3">
    <source>
        <dbReference type="ARBA" id="ARBA00022833"/>
    </source>
</evidence>
<comment type="cofactor">
    <cofactor evidence="6">
        <name>Zn(2+)</name>
        <dbReference type="ChEBI" id="CHEBI:29105"/>
    </cofactor>
    <text evidence="6">Binds 1 zinc ion per subunit.</text>
</comment>
<dbReference type="Gene3D" id="2.170.150.20">
    <property type="entry name" value="Peptide methionine sulfoxide reductase"/>
    <property type="match status" value="1"/>
</dbReference>
<dbReference type="GO" id="GO:0030091">
    <property type="term" value="P:protein repair"/>
    <property type="evidence" value="ECO:0007669"/>
    <property type="project" value="InterPro"/>
</dbReference>
<organism evidence="8 9">
    <name type="scientific">Pocillopora damicornis</name>
    <name type="common">Cauliflower coral</name>
    <name type="synonym">Millepora damicornis</name>
    <dbReference type="NCBI Taxonomy" id="46731"/>
    <lineage>
        <taxon>Eukaryota</taxon>
        <taxon>Metazoa</taxon>
        <taxon>Cnidaria</taxon>
        <taxon>Anthozoa</taxon>
        <taxon>Hexacorallia</taxon>
        <taxon>Scleractinia</taxon>
        <taxon>Astrocoeniina</taxon>
        <taxon>Pocilloporidae</taxon>
        <taxon>Pocillopora</taxon>
    </lineage>
</organism>